<organism evidence="1 2">
    <name type="scientific">Thiothrix eikelboomii</name>
    <dbReference type="NCBI Taxonomy" id="92487"/>
    <lineage>
        <taxon>Bacteria</taxon>
        <taxon>Pseudomonadati</taxon>
        <taxon>Pseudomonadota</taxon>
        <taxon>Gammaproteobacteria</taxon>
        <taxon>Thiotrichales</taxon>
        <taxon>Thiotrichaceae</taxon>
        <taxon>Thiothrix</taxon>
    </lineage>
</organism>
<evidence type="ECO:0000313" key="2">
    <source>
        <dbReference type="Proteomes" id="UP000190460"/>
    </source>
</evidence>
<keyword evidence="2" id="KW-1185">Reference proteome</keyword>
<reference evidence="1 2" key="1">
    <citation type="submission" date="2017-02" db="EMBL/GenBank/DDBJ databases">
        <authorList>
            <person name="Peterson S.W."/>
        </authorList>
    </citation>
    <scope>NUCLEOTIDE SEQUENCE [LARGE SCALE GENOMIC DNA]</scope>
    <source>
        <strain evidence="1 2">ATCC 49788</strain>
    </source>
</reference>
<dbReference type="AlphaFoldDB" id="A0A1T4XIF5"/>
<sequence>MIEKNLDFLHVFRGSFQGVLRWPQLDALWQTVRSSPSSEWYLYAVGEPPPVQTANADQVERFIQEVDHLLRREHAEDYCGIVYVDNFQQPSLIKIFDPHNLGTMCGSKGGQLLPAWIISKLKPIDLPPTVPVPQNRRRWWQQLFASHK</sequence>
<accession>A0A1T4XIF5</accession>
<gene>
    <name evidence="1" type="ORF">SAMN02745130_03022</name>
</gene>
<dbReference type="Proteomes" id="UP000190460">
    <property type="component" value="Unassembled WGS sequence"/>
</dbReference>
<proteinExistence type="predicted"/>
<dbReference type="OrthoDB" id="9786540at2"/>
<protein>
    <submittedName>
        <fullName evidence="1">Uncharacterized protein</fullName>
    </submittedName>
</protein>
<dbReference type="RefSeq" id="WP_078923474.1">
    <property type="nucleotide sequence ID" value="NZ_FUYB01000018.1"/>
</dbReference>
<name>A0A1T4XIF5_9GAMM</name>
<dbReference type="EMBL" id="FUYB01000018">
    <property type="protein sequence ID" value="SKA89266.1"/>
    <property type="molecule type" value="Genomic_DNA"/>
</dbReference>
<evidence type="ECO:0000313" key="1">
    <source>
        <dbReference type="EMBL" id="SKA89266.1"/>
    </source>
</evidence>
<dbReference type="STRING" id="92487.SAMN02745130_03022"/>